<feature type="compositionally biased region" description="Polar residues" evidence="1">
    <location>
        <begin position="1157"/>
        <end position="1179"/>
    </location>
</feature>
<name>A0A2A2KMB8_9BILA</name>
<comment type="caution">
    <text evidence="3">The sequence shown here is derived from an EMBL/GenBank/DDBJ whole genome shotgun (WGS) entry which is preliminary data.</text>
</comment>
<feature type="compositionally biased region" description="Polar residues" evidence="1">
    <location>
        <begin position="269"/>
        <end position="281"/>
    </location>
</feature>
<feature type="compositionally biased region" description="Polar residues" evidence="1">
    <location>
        <begin position="1109"/>
        <end position="1119"/>
    </location>
</feature>
<feature type="compositionally biased region" description="Low complexity" evidence="1">
    <location>
        <begin position="553"/>
        <end position="575"/>
    </location>
</feature>
<feature type="region of interest" description="Disordered" evidence="1">
    <location>
        <begin position="238"/>
        <end position="322"/>
    </location>
</feature>
<feature type="compositionally biased region" description="Basic residues" evidence="1">
    <location>
        <begin position="1232"/>
        <end position="1247"/>
    </location>
</feature>
<reference evidence="3 4" key="1">
    <citation type="journal article" date="2017" name="Curr. Biol.">
        <title>Genome architecture and evolution of a unichromosomal asexual nematode.</title>
        <authorList>
            <person name="Fradin H."/>
            <person name="Zegar C."/>
            <person name="Gutwein M."/>
            <person name="Lucas J."/>
            <person name="Kovtun M."/>
            <person name="Corcoran D."/>
            <person name="Baugh L.R."/>
            <person name="Kiontke K."/>
            <person name="Gunsalus K."/>
            <person name="Fitch D.H."/>
            <person name="Piano F."/>
        </authorList>
    </citation>
    <scope>NUCLEOTIDE SEQUENCE [LARGE SCALE GENOMIC DNA]</scope>
    <source>
        <strain evidence="3">PF1309</strain>
    </source>
</reference>
<feature type="compositionally biased region" description="Basic and acidic residues" evidence="1">
    <location>
        <begin position="1267"/>
        <end position="1287"/>
    </location>
</feature>
<dbReference type="Proteomes" id="UP000218231">
    <property type="component" value="Unassembled WGS sequence"/>
</dbReference>
<feature type="compositionally biased region" description="Basic and acidic residues" evidence="1">
    <location>
        <begin position="1335"/>
        <end position="1348"/>
    </location>
</feature>
<feature type="compositionally biased region" description="Polar residues" evidence="1">
    <location>
        <begin position="31"/>
        <end position="41"/>
    </location>
</feature>
<dbReference type="Pfam" id="PF15249">
    <property type="entry name" value="GLTSCR1"/>
    <property type="match status" value="1"/>
</dbReference>
<protein>
    <recommendedName>
        <fullName evidence="2">GLTSCR protein conserved domain-containing protein</fullName>
    </recommendedName>
</protein>
<dbReference type="STRING" id="2018661.A0A2A2KMB8"/>
<feature type="compositionally biased region" description="Low complexity" evidence="1">
    <location>
        <begin position="240"/>
        <end position="260"/>
    </location>
</feature>
<feature type="compositionally biased region" description="Polar residues" evidence="1">
    <location>
        <begin position="974"/>
        <end position="983"/>
    </location>
</feature>
<feature type="region of interest" description="Disordered" evidence="1">
    <location>
        <begin position="1304"/>
        <end position="1456"/>
    </location>
</feature>
<evidence type="ECO:0000313" key="3">
    <source>
        <dbReference type="EMBL" id="PAV74993.1"/>
    </source>
</evidence>
<feature type="compositionally biased region" description="Basic and acidic residues" evidence="1">
    <location>
        <begin position="1248"/>
        <end position="1259"/>
    </location>
</feature>
<feature type="compositionally biased region" description="Low complexity" evidence="1">
    <location>
        <begin position="1077"/>
        <end position="1086"/>
    </location>
</feature>
<feature type="region of interest" description="Disordered" evidence="1">
    <location>
        <begin position="616"/>
        <end position="636"/>
    </location>
</feature>
<accession>A0A2A2KMB8</accession>
<proteinExistence type="predicted"/>
<gene>
    <name evidence="3" type="ORF">WR25_10196</name>
</gene>
<sequence>MSLPEEEDEWFTSPYTYEEPNSKCSPLGAGCSSTGQHNEGASLQIPMREPSPASPSRDLCGDLQFDSSLSVPLNDYHQVSHLFHLSKLFLFVQFANDAPRLTPPASSASYEQMTTVGNASYETVTSSIPQTTESYNSFEQPTMMVVNGDMQFTQQIEDSMNVFQTSSSMSQRPSCSIAQQQQQEMFITSNTVSMEGTSTQQIVEIVQPFDQNQMQLQPSYQQMQPMEHKPNTIYDDGHFMQPSTSQSQQQIQSQMQSQQMGLTHGIITVPSNRGRQTQPKTVNGRKKPAPKGRNQPMAPPPSIPQPMNMQGQGSGQPSKKMEVRMSSENSARMQYLFSEIARLQTEEKTLNMNNSARITALQNEVTTILLDKPIQSQLDNEIVAQIKQVAQQPPARSMPPAPRKRQSHQTVLQRQTQQYILQQQSPQQQQQQIVYNNSPQSQQLQHQPQSPYQHQQHQHQQQQQQQKFQVQSHVHNQPPPQTVMQQQSPGSFAPGSAMKGAAYISRVEYVPTTSQQQQQFQHIQQQQHHNVIISDSMDIKPQIVTYRNSGPPSTSSHAYQQQQQSMPPQAVSSASHSQLMSGSVPVGLQPVSVQSFSSSTPTTIVIQHSSAQPISFPAHHHQQHQQQQHQQQGSISISQSPLTIIDGQTIAVPPGTETVGDFIRQTTLGNVIGGRRLQHQNSRRSQSKTAQAAQKLLAAAHAGQIPVQGPVPPPELHHQQQQQPPFQLPVKTTPPPAQPPFVPINSNNISGPSVSQMPPPIQSQPPPQQSKVILLPRNTATQTQRRIMERRAVRHLRIKDYLDELYPSITQPETERPFTDMRDMLERLLPYHLFYEPELKPEILEDFDANLLRMEINNQICYDRMRHKLASVYMNEAMKESGMYEDNLLLFLDGEYERRALNKMKRDAGDPDVPQRDTVPQKYSQYEYNHDEFDYNDVKSPTPPPSEVSASPQPSSPSLRSPLSSPISGRRSVHQLSSPSVKSPTPLPISAPVLSPVRLQRKNTTDTITLIKAESISKPLDIPSTQPLPEIVSLSALSASSLCSPTPSTSAADESPVVTKTKRKREKSEKKEKKTDSASSAAASSRQSLRISLPPVKLPTPSAVLAASKNGNAKSSLRVESQDLDFSADESEEEEEGPASPELGMDSDIPVTPTPTMPKSISLSSPVPNKNPSTKSLNHLTDEEGRKQKENLGSAISDEIQPPPIKLKLKLGMPPPPPAETNDSNESEERIRKHHKKKKKKKHKKEKKRDAEAGSGDERKRKKEKRRHAEEKQKHDDEKALITNEGRKIKLRFKGVGGADAEAALVEDPPDKEVPAKIPKLKIKFGFGSGSNASKAKEKEVSKEEQKGRGAVLPNGRPSDASHEKETETGALTNGGLDRHAEESHSATLLRPPTKPAPATSVEFSDSSDSETEKEKLRSATEEALRDCGLTGAFGMRQQPGTSSILSNWPKTQQAP</sequence>
<feature type="compositionally biased region" description="Low complexity" evidence="1">
    <location>
        <begin position="719"/>
        <end position="728"/>
    </location>
</feature>
<feature type="region of interest" description="Disordered" evidence="1">
    <location>
        <begin position="26"/>
        <end position="57"/>
    </location>
</feature>
<feature type="compositionally biased region" description="Polar residues" evidence="1">
    <location>
        <begin position="1439"/>
        <end position="1456"/>
    </location>
</feature>
<dbReference type="OrthoDB" id="2556847at2759"/>
<evidence type="ECO:0000259" key="2">
    <source>
        <dbReference type="Pfam" id="PF15249"/>
    </source>
</evidence>
<feature type="region of interest" description="Disordered" evidence="1">
    <location>
        <begin position="705"/>
        <end position="728"/>
    </location>
</feature>
<feature type="region of interest" description="Disordered" evidence="1">
    <location>
        <begin position="933"/>
        <end position="991"/>
    </location>
</feature>
<dbReference type="EMBL" id="LIAE01008246">
    <property type="protein sequence ID" value="PAV74993.1"/>
    <property type="molecule type" value="Genomic_DNA"/>
</dbReference>
<feature type="region of interest" description="Disordered" evidence="1">
    <location>
        <begin position="1038"/>
        <end position="1287"/>
    </location>
</feature>
<evidence type="ECO:0000313" key="4">
    <source>
        <dbReference type="Proteomes" id="UP000218231"/>
    </source>
</evidence>
<feature type="region of interest" description="Disordered" evidence="1">
    <location>
        <begin position="428"/>
        <end position="497"/>
    </location>
</feature>
<keyword evidence="4" id="KW-1185">Reference proteome</keyword>
<feature type="region of interest" description="Disordered" evidence="1">
    <location>
        <begin position="388"/>
        <end position="415"/>
    </location>
</feature>
<evidence type="ECO:0000256" key="1">
    <source>
        <dbReference type="SAM" id="MobiDB-lite"/>
    </source>
</evidence>
<feature type="region of interest" description="Disordered" evidence="1">
    <location>
        <begin position="544"/>
        <end position="583"/>
    </location>
</feature>
<feature type="domain" description="GLTSCR protein conserved" evidence="2">
    <location>
        <begin position="808"/>
        <end position="905"/>
    </location>
</feature>
<feature type="compositionally biased region" description="Acidic residues" evidence="1">
    <location>
        <begin position="1122"/>
        <end position="1137"/>
    </location>
</feature>
<feature type="compositionally biased region" description="Basic and acidic residues" evidence="1">
    <location>
        <begin position="1066"/>
        <end position="1076"/>
    </location>
</feature>
<feature type="compositionally biased region" description="Low complexity" evidence="1">
    <location>
        <begin position="947"/>
        <end position="970"/>
    </location>
</feature>
<feature type="compositionally biased region" description="Basic and acidic residues" evidence="1">
    <location>
        <begin position="1180"/>
        <end position="1190"/>
    </location>
</feature>
<feature type="compositionally biased region" description="Basic and acidic residues" evidence="1">
    <location>
        <begin position="1411"/>
        <end position="1426"/>
    </location>
</feature>
<organism evidence="3 4">
    <name type="scientific">Diploscapter pachys</name>
    <dbReference type="NCBI Taxonomy" id="2018661"/>
    <lineage>
        <taxon>Eukaryota</taxon>
        <taxon>Metazoa</taxon>
        <taxon>Ecdysozoa</taxon>
        <taxon>Nematoda</taxon>
        <taxon>Chromadorea</taxon>
        <taxon>Rhabditida</taxon>
        <taxon>Rhabditina</taxon>
        <taxon>Rhabditomorpha</taxon>
        <taxon>Rhabditoidea</taxon>
        <taxon>Rhabditidae</taxon>
        <taxon>Diploscapter</taxon>
    </lineage>
</organism>
<dbReference type="InterPro" id="IPR015671">
    <property type="entry name" value="GSCR1_dom"/>
</dbReference>
<feature type="compositionally biased region" description="Low complexity" evidence="1">
    <location>
        <begin position="1038"/>
        <end position="1052"/>
    </location>
</feature>
<feature type="compositionally biased region" description="Low complexity" evidence="1">
    <location>
        <begin position="428"/>
        <end position="473"/>
    </location>
</feature>